<gene>
    <name evidence="4" type="ORF">M0654_11260</name>
</gene>
<evidence type="ECO:0000256" key="1">
    <source>
        <dbReference type="ARBA" id="ARBA00022612"/>
    </source>
</evidence>
<keyword evidence="1" id="KW-1188">Viral release from host cell</keyword>
<dbReference type="Pfam" id="PF10145">
    <property type="entry name" value="PhageMin_Tail"/>
    <property type="match status" value="1"/>
</dbReference>
<proteinExistence type="predicted"/>
<organism evidence="4 5">
    <name type="scientific">Neorhizobium turbinariae</name>
    <dbReference type="NCBI Taxonomy" id="2937795"/>
    <lineage>
        <taxon>Bacteria</taxon>
        <taxon>Pseudomonadati</taxon>
        <taxon>Pseudomonadota</taxon>
        <taxon>Alphaproteobacteria</taxon>
        <taxon>Hyphomicrobiales</taxon>
        <taxon>Rhizobiaceae</taxon>
        <taxon>Rhizobium/Agrobacterium group</taxon>
        <taxon>Neorhizobium</taxon>
    </lineage>
</organism>
<reference evidence="4 5" key="1">
    <citation type="submission" date="2022-04" db="EMBL/GenBank/DDBJ databases">
        <title>Rhizobium coralii sp. nov., isolated from coral Turbinaria peltata.</title>
        <authorList>
            <person name="Sun H."/>
        </authorList>
    </citation>
    <scope>NUCLEOTIDE SEQUENCE [LARGE SCALE GENOMIC DNA]</scope>
    <source>
        <strain evidence="4 5">NTR19</strain>
    </source>
</reference>
<evidence type="ECO:0000313" key="5">
    <source>
        <dbReference type="Proteomes" id="UP001202827"/>
    </source>
</evidence>
<feature type="transmembrane region" description="Helical" evidence="2">
    <location>
        <begin position="414"/>
        <end position="435"/>
    </location>
</feature>
<dbReference type="EMBL" id="JALPRY010000012">
    <property type="protein sequence ID" value="MCK8780564.1"/>
    <property type="molecule type" value="Genomic_DNA"/>
</dbReference>
<dbReference type="Proteomes" id="UP001202827">
    <property type="component" value="Unassembled WGS sequence"/>
</dbReference>
<sequence>MASAVIGALRVNLGIDSAEFQDGLKKAQASLSGVGKSMQSAGKSMSAYLTAPIAAMGALTIKTAGDFEASMNRVQAASNASGEQFQQMQKLALELGANTSKSASEAADSMEMLAKNVVSAEDILGGAAAASIKLSEATGGDLSTAADVATNVMAQFKLEVQDLGRVVDGITNVTLASQFGFQDYQAALGQAGGVAGALGVSIEEFNAAIAATSSVFNSGSDAGTSFKTFLTTLVPKSDAAAAKMEELGLKFFNANGSMKSMSEIAEELKTALSGLSDEAKNNAVKEIFGLDAMRTAIALADQGAAGIDKMTEAVSRAGSADEQSAARMKGFNGEMEKLTGALETLAITIANSGLLEFATSLVSSLAGIVDSLATTNPELLKWGTVIAAAGAAIGPVVIALGLLVTAASAISAPVLAAVAAITAVVGGITLLYQGLQIALPYLQQFAGEIWERIKAGVESASQAFTAFKEKVVQIATDILNAFLELPGKMMEIGGQIMDGLWNGIQAKWESVKAGVVGIGDSITNSIKSTLGIHSPSRVMHQLGEFIMQGLNNGMQSVDVKSGVVGTANKIENAFQGIGSSIGAAIAGTKSWKDVLKDILGMLMQSAFSGFGGGGGGGFGGFLSGLFGSILGFARGGTILPGGGGGVDSQLVAFRKSPNERVDITKPGQTLEGGRGATDVRVYVDQNGNWQAEVERLADGRVSRAAPAIVRQSNSQVVPTMARYQNDKAGGEWRNG</sequence>
<keyword evidence="5" id="KW-1185">Reference proteome</keyword>
<keyword evidence="2" id="KW-0812">Transmembrane</keyword>
<feature type="transmembrane region" description="Helical" evidence="2">
    <location>
        <begin position="382"/>
        <end position="407"/>
    </location>
</feature>
<evidence type="ECO:0000259" key="3">
    <source>
        <dbReference type="Pfam" id="PF10145"/>
    </source>
</evidence>
<evidence type="ECO:0000313" key="4">
    <source>
        <dbReference type="EMBL" id="MCK8780564.1"/>
    </source>
</evidence>
<name>A0ABT0IRX4_9HYPH</name>
<keyword evidence="2" id="KW-1133">Transmembrane helix</keyword>
<dbReference type="PANTHER" id="PTHR37813">
    <property type="entry name" value="FELS-2 PROPHAGE PROTEIN"/>
    <property type="match status" value="1"/>
</dbReference>
<dbReference type="PANTHER" id="PTHR37813:SF1">
    <property type="entry name" value="FELS-2 PROPHAGE PROTEIN"/>
    <property type="match status" value="1"/>
</dbReference>
<dbReference type="InterPro" id="IPR010090">
    <property type="entry name" value="Phage_tape_meas"/>
</dbReference>
<dbReference type="NCBIfam" id="TIGR01760">
    <property type="entry name" value="tape_meas_TP901"/>
    <property type="match status" value="1"/>
</dbReference>
<evidence type="ECO:0000256" key="2">
    <source>
        <dbReference type="SAM" id="Phobius"/>
    </source>
</evidence>
<keyword evidence="2" id="KW-0472">Membrane</keyword>
<accession>A0ABT0IRX4</accession>
<dbReference type="RefSeq" id="WP_248683174.1">
    <property type="nucleotide sequence ID" value="NZ_JALPRY010000012.1"/>
</dbReference>
<protein>
    <submittedName>
        <fullName evidence="4">Phage tail tape measure protein</fullName>
    </submittedName>
</protein>
<feature type="domain" description="Phage tail tape measure protein" evidence="3">
    <location>
        <begin position="89"/>
        <end position="289"/>
    </location>
</feature>
<dbReference type="Gene3D" id="1.20.120.20">
    <property type="entry name" value="Apolipoprotein"/>
    <property type="match status" value="1"/>
</dbReference>
<comment type="caution">
    <text evidence="4">The sequence shown here is derived from an EMBL/GenBank/DDBJ whole genome shotgun (WGS) entry which is preliminary data.</text>
</comment>